<comment type="caution">
    <text evidence="2">The sequence shown here is derived from an EMBL/GenBank/DDBJ whole genome shotgun (WGS) entry which is preliminary data.</text>
</comment>
<name>A0A918RVQ9_9HYPH</name>
<evidence type="ECO:0000313" key="2">
    <source>
        <dbReference type="EMBL" id="GHA14471.1"/>
    </source>
</evidence>
<dbReference type="AlphaFoldDB" id="A0A918RVQ9"/>
<keyword evidence="3" id="KW-1185">Reference proteome</keyword>
<dbReference type="Proteomes" id="UP000646579">
    <property type="component" value="Unassembled WGS sequence"/>
</dbReference>
<dbReference type="SUPFAM" id="SSF55729">
    <property type="entry name" value="Acyl-CoA N-acyltransferases (Nat)"/>
    <property type="match status" value="1"/>
</dbReference>
<proteinExistence type="predicted"/>
<dbReference type="InterPro" id="IPR016181">
    <property type="entry name" value="Acyl_CoA_acyltransferase"/>
</dbReference>
<gene>
    <name evidence="2" type="ORF">GCM10007989_06450</name>
</gene>
<organism evidence="2 3">
    <name type="scientific">Devosia pacifica</name>
    <dbReference type="NCBI Taxonomy" id="1335967"/>
    <lineage>
        <taxon>Bacteria</taxon>
        <taxon>Pseudomonadati</taxon>
        <taxon>Pseudomonadota</taxon>
        <taxon>Alphaproteobacteria</taxon>
        <taxon>Hyphomicrobiales</taxon>
        <taxon>Devosiaceae</taxon>
        <taxon>Devosia</taxon>
    </lineage>
</organism>
<sequence>MFTRGALGVQTLETLGDPHSQYANMLCDPTEDPQALGATLIDGLQQNGNVDIALIRALPASSGLGGLLSQRSAIDAEANEAAILDLSQYVSSEAYTASLGKTQKRNRNRRRNHLARHGELLFEVLWPGDVDYRSYLSVCLEMKRRWLSETGRYSAGFALEGYEDFLARLEGNAEDLAGACLSVLKCGDRVVALELGFIRNRHYYAYIGGFDWDLGSHSPGKVQMDMTVCWLIDNGIVAYDLLGNAADYKQSWTNRTVPLVAHTIPFSLRGRIYAALWVRGLRPLAKRFYNRLPEAWRRLMVAGQTFGGLLIYV</sequence>
<dbReference type="InterPro" id="IPR038740">
    <property type="entry name" value="BioF2-like_GNAT_dom"/>
</dbReference>
<dbReference type="EMBL" id="BMZE01000001">
    <property type="protein sequence ID" value="GHA14471.1"/>
    <property type="molecule type" value="Genomic_DNA"/>
</dbReference>
<reference evidence="2" key="2">
    <citation type="submission" date="2020-09" db="EMBL/GenBank/DDBJ databases">
        <authorList>
            <person name="Sun Q."/>
            <person name="Kim S."/>
        </authorList>
    </citation>
    <scope>NUCLEOTIDE SEQUENCE</scope>
    <source>
        <strain evidence="2">KCTC 32437</strain>
    </source>
</reference>
<dbReference type="Gene3D" id="3.40.630.30">
    <property type="match status" value="1"/>
</dbReference>
<evidence type="ECO:0000313" key="3">
    <source>
        <dbReference type="Proteomes" id="UP000646579"/>
    </source>
</evidence>
<dbReference type="Pfam" id="PF13480">
    <property type="entry name" value="Acetyltransf_6"/>
    <property type="match status" value="1"/>
</dbReference>
<evidence type="ECO:0000259" key="1">
    <source>
        <dbReference type="Pfam" id="PF13480"/>
    </source>
</evidence>
<accession>A0A918RVQ9</accession>
<feature type="domain" description="BioF2-like acetyltransferase" evidence="1">
    <location>
        <begin position="103"/>
        <end position="250"/>
    </location>
</feature>
<reference evidence="2" key="1">
    <citation type="journal article" date="2014" name="Int. J. Syst. Evol. Microbiol.">
        <title>Complete genome sequence of Corynebacterium casei LMG S-19264T (=DSM 44701T), isolated from a smear-ripened cheese.</title>
        <authorList>
            <consortium name="US DOE Joint Genome Institute (JGI-PGF)"/>
            <person name="Walter F."/>
            <person name="Albersmeier A."/>
            <person name="Kalinowski J."/>
            <person name="Ruckert C."/>
        </authorList>
    </citation>
    <scope>NUCLEOTIDE SEQUENCE</scope>
    <source>
        <strain evidence="2">KCTC 32437</strain>
    </source>
</reference>
<protein>
    <recommendedName>
        <fullName evidence="1">BioF2-like acetyltransferase domain-containing protein</fullName>
    </recommendedName>
</protein>